<dbReference type="EMBL" id="HACA01011187">
    <property type="protein sequence ID" value="CDW28548.1"/>
    <property type="molecule type" value="Transcribed_RNA"/>
</dbReference>
<sequence>DIQWKYEYTTLSPLSNYVMQPVSFSLDRQKGLSRDENYSSIAILDFYNCTELYSFLRILQRPDL</sequence>
<name>A0A0K2TR92_LEPSM</name>
<feature type="non-terminal residue" evidence="1">
    <location>
        <position position="1"/>
    </location>
</feature>
<protein>
    <submittedName>
        <fullName evidence="1">Uncharacterized protein</fullName>
    </submittedName>
</protein>
<proteinExistence type="predicted"/>
<reference evidence="1" key="1">
    <citation type="submission" date="2014-05" db="EMBL/GenBank/DDBJ databases">
        <authorList>
            <person name="Chronopoulou M."/>
        </authorList>
    </citation>
    <scope>NUCLEOTIDE SEQUENCE</scope>
    <source>
        <tissue evidence="1">Whole organism</tissue>
    </source>
</reference>
<organism evidence="1">
    <name type="scientific">Lepeophtheirus salmonis</name>
    <name type="common">Salmon louse</name>
    <name type="synonym">Caligus salmonis</name>
    <dbReference type="NCBI Taxonomy" id="72036"/>
    <lineage>
        <taxon>Eukaryota</taxon>
        <taxon>Metazoa</taxon>
        <taxon>Ecdysozoa</taxon>
        <taxon>Arthropoda</taxon>
        <taxon>Crustacea</taxon>
        <taxon>Multicrustacea</taxon>
        <taxon>Hexanauplia</taxon>
        <taxon>Copepoda</taxon>
        <taxon>Siphonostomatoida</taxon>
        <taxon>Caligidae</taxon>
        <taxon>Lepeophtheirus</taxon>
    </lineage>
</organism>
<evidence type="ECO:0000313" key="1">
    <source>
        <dbReference type="EMBL" id="CDW28548.1"/>
    </source>
</evidence>
<accession>A0A0K2TR92</accession>
<dbReference type="AlphaFoldDB" id="A0A0K2TR92"/>